<accession>A0A1S2YQA9</accession>
<sequence length="176" mass="19139">MRMLKSLAVILCSFLVVTECNANLVEETCKKTQNYNLCIKCLNSDPRSSTSDLNGLALIMVNTIKLKAQTTLIKIRQVIETIGDKLTPPQKQTLNSCTTNYNTILNVDVHDAYIALQQGNPRAAKDGVNDAATKGSTCENDFSRKFPDGIGILGDTIKIMNDVATVASNIIGFLTP</sequence>
<dbReference type="InterPro" id="IPR034087">
    <property type="entry name" value="C/VIF1"/>
</dbReference>
<protein>
    <submittedName>
        <fullName evidence="7">Cell wall / vacuolar inhibitor of fructosidase 1-like</fullName>
    </submittedName>
</protein>
<dbReference type="OrthoDB" id="764172at2759"/>
<dbReference type="Gene3D" id="1.20.140.40">
    <property type="entry name" value="Invertase/pectin methylesterase inhibitor family protein"/>
    <property type="match status" value="1"/>
</dbReference>
<organism evidence="6 7">
    <name type="scientific">Cicer arietinum</name>
    <name type="common">Chickpea</name>
    <name type="synonym">Garbanzo</name>
    <dbReference type="NCBI Taxonomy" id="3827"/>
    <lineage>
        <taxon>Eukaryota</taxon>
        <taxon>Viridiplantae</taxon>
        <taxon>Streptophyta</taxon>
        <taxon>Embryophyta</taxon>
        <taxon>Tracheophyta</taxon>
        <taxon>Spermatophyta</taxon>
        <taxon>Magnoliopsida</taxon>
        <taxon>eudicotyledons</taxon>
        <taxon>Gunneridae</taxon>
        <taxon>Pentapetalae</taxon>
        <taxon>rosids</taxon>
        <taxon>fabids</taxon>
        <taxon>Fabales</taxon>
        <taxon>Fabaceae</taxon>
        <taxon>Papilionoideae</taxon>
        <taxon>50 kb inversion clade</taxon>
        <taxon>NPAAA clade</taxon>
        <taxon>Hologalegina</taxon>
        <taxon>IRL clade</taxon>
        <taxon>Cicereae</taxon>
        <taxon>Cicer</taxon>
    </lineage>
</organism>
<keyword evidence="1 4" id="KW-0732">Signal</keyword>
<dbReference type="InterPro" id="IPR035513">
    <property type="entry name" value="Invertase/methylesterase_inhib"/>
</dbReference>
<dbReference type="InterPro" id="IPR006501">
    <property type="entry name" value="Pectinesterase_inhib_dom"/>
</dbReference>
<dbReference type="PANTHER" id="PTHR35357:SF8">
    <property type="entry name" value="OS01G0111000 PROTEIN"/>
    <property type="match status" value="1"/>
</dbReference>
<evidence type="ECO:0000256" key="1">
    <source>
        <dbReference type="ARBA" id="ARBA00022729"/>
    </source>
</evidence>
<dbReference type="Proteomes" id="UP000087171">
    <property type="component" value="Chromosome Ca7"/>
</dbReference>
<evidence type="ECO:0000256" key="4">
    <source>
        <dbReference type="SAM" id="SignalP"/>
    </source>
</evidence>
<evidence type="ECO:0000259" key="5">
    <source>
        <dbReference type="SMART" id="SM00856"/>
    </source>
</evidence>
<dbReference type="SMART" id="SM00856">
    <property type="entry name" value="PMEI"/>
    <property type="match status" value="1"/>
</dbReference>
<feature type="signal peptide" evidence="4">
    <location>
        <begin position="1"/>
        <end position="22"/>
    </location>
</feature>
<name>A0A1S2YQA9_CICAR</name>
<feature type="domain" description="Pectinesterase inhibitor" evidence="5">
    <location>
        <begin position="20"/>
        <end position="173"/>
    </location>
</feature>
<gene>
    <name evidence="7" type="primary">LOC101512576</name>
</gene>
<reference evidence="7" key="2">
    <citation type="submission" date="2025-08" db="UniProtKB">
        <authorList>
            <consortium name="RefSeq"/>
        </authorList>
    </citation>
    <scope>IDENTIFICATION</scope>
    <source>
        <tissue evidence="7">Etiolated seedlings</tissue>
    </source>
</reference>
<dbReference type="NCBIfam" id="TIGR01614">
    <property type="entry name" value="PME_inhib"/>
    <property type="match status" value="1"/>
</dbReference>
<comment type="similarity">
    <text evidence="3">Belongs to the PMEI family.</text>
</comment>
<dbReference type="PANTHER" id="PTHR35357">
    <property type="entry name" value="OS02G0537100 PROTEIN"/>
    <property type="match status" value="1"/>
</dbReference>
<keyword evidence="2" id="KW-1015">Disulfide bond</keyword>
<dbReference type="Pfam" id="PF04043">
    <property type="entry name" value="PMEI"/>
    <property type="match status" value="1"/>
</dbReference>
<evidence type="ECO:0000256" key="2">
    <source>
        <dbReference type="ARBA" id="ARBA00023157"/>
    </source>
</evidence>
<evidence type="ECO:0000313" key="7">
    <source>
        <dbReference type="RefSeq" id="XP_004508255.1"/>
    </source>
</evidence>
<dbReference type="PaxDb" id="3827-XP_004508255.1"/>
<dbReference type="SUPFAM" id="SSF101148">
    <property type="entry name" value="Plant invertase/pectin methylesterase inhibitor"/>
    <property type="match status" value="1"/>
</dbReference>
<evidence type="ECO:0000256" key="3">
    <source>
        <dbReference type="ARBA" id="ARBA00038471"/>
    </source>
</evidence>
<dbReference type="AlphaFoldDB" id="A0A1S2YQA9"/>
<feature type="chain" id="PRO_5010208044" evidence="4">
    <location>
        <begin position="23"/>
        <end position="176"/>
    </location>
</feature>
<dbReference type="GO" id="GO:0004857">
    <property type="term" value="F:enzyme inhibitor activity"/>
    <property type="evidence" value="ECO:0007669"/>
    <property type="project" value="InterPro"/>
</dbReference>
<dbReference type="RefSeq" id="XP_004508255.1">
    <property type="nucleotide sequence ID" value="XM_004508198.2"/>
</dbReference>
<reference evidence="6" key="1">
    <citation type="journal article" date="2013" name="Nat. Biotechnol.">
        <title>Draft genome sequence of chickpea (Cicer arietinum) provides a resource for trait improvement.</title>
        <authorList>
            <person name="Varshney R.K."/>
            <person name="Song C."/>
            <person name="Saxena R.K."/>
            <person name="Azam S."/>
            <person name="Yu S."/>
            <person name="Sharpe A.G."/>
            <person name="Cannon S."/>
            <person name="Baek J."/>
            <person name="Rosen B.D."/>
            <person name="Tar'an B."/>
            <person name="Millan T."/>
            <person name="Zhang X."/>
            <person name="Ramsay L.D."/>
            <person name="Iwata A."/>
            <person name="Wang Y."/>
            <person name="Nelson W."/>
            <person name="Farmer A.D."/>
            <person name="Gaur P.M."/>
            <person name="Soderlund C."/>
            <person name="Penmetsa R.V."/>
            <person name="Xu C."/>
            <person name="Bharti A.K."/>
            <person name="He W."/>
            <person name="Winter P."/>
            <person name="Zhao S."/>
            <person name="Hane J.K."/>
            <person name="Carrasquilla-Garcia N."/>
            <person name="Condie J.A."/>
            <person name="Upadhyaya H.D."/>
            <person name="Luo M.C."/>
            <person name="Thudi M."/>
            <person name="Gowda C.L."/>
            <person name="Singh N.P."/>
            <person name="Lichtenzveig J."/>
            <person name="Gali K.K."/>
            <person name="Rubio J."/>
            <person name="Nadarajan N."/>
            <person name="Dolezel J."/>
            <person name="Bansal K.C."/>
            <person name="Xu X."/>
            <person name="Edwards D."/>
            <person name="Zhang G."/>
            <person name="Kahl G."/>
            <person name="Gil J."/>
            <person name="Singh K.B."/>
            <person name="Datta S.K."/>
            <person name="Jackson S.A."/>
            <person name="Wang J."/>
            <person name="Cook D.R."/>
        </authorList>
    </citation>
    <scope>NUCLEOTIDE SEQUENCE [LARGE SCALE GENOMIC DNA]</scope>
    <source>
        <strain evidence="6">cv. CDC Frontier</strain>
    </source>
</reference>
<keyword evidence="6" id="KW-1185">Reference proteome</keyword>
<dbReference type="GeneID" id="101512576"/>
<dbReference type="CDD" id="cd15796">
    <property type="entry name" value="CIF_like"/>
    <property type="match status" value="1"/>
</dbReference>
<evidence type="ECO:0000313" key="6">
    <source>
        <dbReference type="Proteomes" id="UP000087171"/>
    </source>
</evidence>
<dbReference type="KEGG" id="cam:101512576"/>
<proteinExistence type="inferred from homology"/>